<reference evidence="2 3" key="1">
    <citation type="submission" date="2021-06" db="EMBL/GenBank/DDBJ databases">
        <title>Halomicroarcula sp. a new haloarchaeum isolated from saline soil.</title>
        <authorList>
            <person name="Duran-Viseras A."/>
            <person name="Sanchez-Porro C."/>
            <person name="Ventosa A."/>
        </authorList>
    </citation>
    <scope>NUCLEOTIDE SEQUENCE [LARGE SCALE GENOMIC DNA]</scope>
    <source>
        <strain evidence="2 3">F27</strain>
    </source>
</reference>
<evidence type="ECO:0000313" key="3">
    <source>
        <dbReference type="Proteomes" id="UP001430455"/>
    </source>
</evidence>
<evidence type="ECO:0000313" key="2">
    <source>
        <dbReference type="EMBL" id="MBX0293374.1"/>
    </source>
</evidence>
<sequence>MTPPHRTVLTFEYPTAERARRVARSLRPEIGAIDGDRTTARLARDGATLECVVEASDLVALRAGCNTWLTLTDVAETAGDC</sequence>
<dbReference type="RefSeq" id="WP_220578100.1">
    <property type="nucleotide sequence ID" value="NZ_RKLT01000001.1"/>
</dbReference>
<proteinExistence type="inferred from homology"/>
<keyword evidence="3" id="KW-1185">Reference proteome</keyword>
<dbReference type="Gene3D" id="3.30.310.50">
    <property type="entry name" value="Alpha-D-phosphohexomutase, C-terminal domain"/>
    <property type="match status" value="1"/>
</dbReference>
<comment type="similarity">
    <text evidence="1">Belongs to the CTAG/PCC1 family.</text>
</comment>
<dbReference type="AlphaFoldDB" id="A0AAW4P6H3"/>
<dbReference type="EMBL" id="RKLT01000001">
    <property type="protein sequence ID" value="MBX0293374.1"/>
    <property type="molecule type" value="Genomic_DNA"/>
</dbReference>
<gene>
    <name evidence="2" type="ORF">EGH23_00590</name>
</gene>
<organism evidence="2 3">
    <name type="scientific">Haloarcula nitratireducens</name>
    <dbReference type="NCBI Taxonomy" id="2487749"/>
    <lineage>
        <taxon>Archaea</taxon>
        <taxon>Methanobacteriati</taxon>
        <taxon>Methanobacteriota</taxon>
        <taxon>Stenosarchaea group</taxon>
        <taxon>Halobacteria</taxon>
        <taxon>Halobacteriales</taxon>
        <taxon>Haloarculaceae</taxon>
        <taxon>Haloarcula</taxon>
    </lineage>
</organism>
<protein>
    <submittedName>
        <fullName evidence="2">KEOPS complex Pcc1-like subunit</fullName>
    </submittedName>
</protein>
<dbReference type="NCBIfam" id="NF011470">
    <property type="entry name" value="PRK14887.1"/>
    <property type="match status" value="1"/>
</dbReference>
<dbReference type="InterPro" id="IPR015419">
    <property type="entry name" value="CTAG/Pcc1"/>
</dbReference>
<evidence type="ECO:0000256" key="1">
    <source>
        <dbReference type="ARBA" id="ARBA00007073"/>
    </source>
</evidence>
<accession>A0AAW4P6H3</accession>
<name>A0AAW4P6H3_9EURY</name>
<dbReference type="Pfam" id="PF09341">
    <property type="entry name" value="Pcc1"/>
    <property type="match status" value="1"/>
</dbReference>
<comment type="caution">
    <text evidence="2">The sequence shown here is derived from an EMBL/GenBank/DDBJ whole genome shotgun (WGS) entry which is preliminary data.</text>
</comment>
<dbReference type="Proteomes" id="UP001430455">
    <property type="component" value="Unassembled WGS sequence"/>
</dbReference>